<dbReference type="EMBL" id="WRPP01000001">
    <property type="protein sequence ID" value="MVU77122.1"/>
    <property type="molecule type" value="Genomic_DNA"/>
</dbReference>
<comment type="caution">
    <text evidence="1">The sequence shown here is derived from an EMBL/GenBank/DDBJ whole genome shotgun (WGS) entry which is preliminary data.</text>
</comment>
<gene>
    <name evidence="1" type="ORF">GPX89_07655</name>
</gene>
<name>A0A7K1URZ4_9NOCA</name>
<keyword evidence="2" id="KW-1185">Reference proteome</keyword>
<organism evidence="1 2">
    <name type="scientific">Nocardia terrae</name>
    <dbReference type="NCBI Taxonomy" id="2675851"/>
    <lineage>
        <taxon>Bacteria</taxon>
        <taxon>Bacillati</taxon>
        <taxon>Actinomycetota</taxon>
        <taxon>Actinomycetes</taxon>
        <taxon>Mycobacteriales</taxon>
        <taxon>Nocardiaceae</taxon>
        <taxon>Nocardia</taxon>
    </lineage>
</organism>
<dbReference type="RefSeq" id="WP_157386515.1">
    <property type="nucleotide sequence ID" value="NZ_WRPP01000001.1"/>
</dbReference>
<reference evidence="1 2" key="1">
    <citation type="submission" date="2019-12" db="EMBL/GenBank/DDBJ databases">
        <title>Nocardia sp. nov. ET3-3 isolated from soil.</title>
        <authorList>
            <person name="Kanchanasin P."/>
            <person name="Tanasupawat S."/>
            <person name="Yuki M."/>
            <person name="Kudo T."/>
        </authorList>
    </citation>
    <scope>NUCLEOTIDE SEQUENCE [LARGE SCALE GENOMIC DNA]</scope>
    <source>
        <strain evidence="1 2">ET3-3</strain>
    </source>
</reference>
<dbReference type="AlphaFoldDB" id="A0A7K1URZ4"/>
<sequence>MNNLPTNWKRLDTDPPLDQPVEVICDTCGTVGTFRVNRARFAAWSARRMLLQDAFAHLSGPDREFIKTRICPSCWTKTFGPNPFTT</sequence>
<protein>
    <submittedName>
        <fullName evidence="1">Uncharacterized protein</fullName>
    </submittedName>
</protein>
<evidence type="ECO:0000313" key="1">
    <source>
        <dbReference type="EMBL" id="MVU77122.1"/>
    </source>
</evidence>
<proteinExistence type="predicted"/>
<accession>A0A7K1URZ4</accession>
<evidence type="ECO:0000313" key="2">
    <source>
        <dbReference type="Proteomes" id="UP000466794"/>
    </source>
</evidence>
<dbReference type="Proteomes" id="UP000466794">
    <property type="component" value="Unassembled WGS sequence"/>
</dbReference>